<dbReference type="GO" id="GO:0008765">
    <property type="term" value="F:UDP-N-acetylmuramoylalanyl-D-glutamate-2,6-diaminopimelate ligase activity"/>
    <property type="evidence" value="ECO:0007669"/>
    <property type="project" value="UniProtKB-EC"/>
</dbReference>
<reference evidence="12" key="1">
    <citation type="submission" date="2024-05" db="EMBL/GenBank/DDBJ databases">
        <title>Isolation and characterization of Sporomusa carbonis sp. nov., a carboxydotrophic hydrogenogen in the genus of Sporomusa isolated from a charcoal burning pile.</title>
        <authorList>
            <person name="Boeer T."/>
            <person name="Rosenbaum F."/>
            <person name="Eysell L."/>
            <person name="Mueller V."/>
            <person name="Daniel R."/>
            <person name="Poehlein A."/>
        </authorList>
    </citation>
    <scope>NUCLEOTIDE SEQUENCE [LARGE SCALE GENOMIC DNA]</scope>
    <source>
        <strain evidence="12">DSM 10669</strain>
    </source>
</reference>
<comment type="pathway">
    <text evidence="1 8">Cell wall biogenesis; peptidoglycan biosynthesis.</text>
</comment>
<dbReference type="RefSeq" id="WP_094605289.1">
    <property type="nucleotide sequence ID" value="NZ_CP155573.1"/>
</dbReference>
<dbReference type="Gene3D" id="3.40.1190.10">
    <property type="entry name" value="Mur-like, catalytic domain"/>
    <property type="match status" value="1"/>
</dbReference>
<evidence type="ECO:0000259" key="11">
    <source>
        <dbReference type="Pfam" id="PF08245"/>
    </source>
</evidence>
<evidence type="ECO:0000256" key="1">
    <source>
        <dbReference type="ARBA" id="ARBA00004752"/>
    </source>
</evidence>
<gene>
    <name evidence="12" type="primary">murE_1</name>
    <name evidence="12" type="ORF">SPSIL_003130</name>
</gene>
<sequence>MQVLENWVSKATGITCHSDKVQPGYIFVAICGRAVDGNTFAQAAADRGALVIVSDYPDHLPPLPIPVLVVANARLVLSELAAAFYENPSHKLNLVGITGSNGKTTIACLLEHIFIRNGFQTGLIGTVRVNTGKNAIPSTLTTPDAVSLQHYLSQMLRNKVTHAAMEVSAQGVDMHRVTHVRFSTGILSNLCADHLDFHGNFANYLAAKTKFLELLTPQTPLIVNITDPYCQVMASHFTGRLITVAVNSPADICARITHLTAYGSGFTLTISSPLVALNGQQLPAGQYAMTLAIPGRHNIENALLAAAAALLQGLTPAVISQALADFRGVERRMDIFHIDGLTVVDDTALNPGSIEAVFDTTNTLRYQQLVVVNAIRGQRGPAINAANAATLAGLRKKLPFKLIITDSADQVGPPDIVTPEERVAFLSTLNTLGTDYTYTSTLSRAIKAALSHACASDLIVLIGAQGMDTGRQVLTAMMKSAITQDHCQPQSYQPTLALNLDTTH</sequence>
<comment type="similarity">
    <text evidence="2">Belongs to the MurCDEF family. MurE subfamily.</text>
</comment>
<dbReference type="PANTHER" id="PTHR23135">
    <property type="entry name" value="MUR LIGASE FAMILY MEMBER"/>
    <property type="match status" value="1"/>
</dbReference>
<dbReference type="PANTHER" id="PTHR23135:SF4">
    <property type="entry name" value="UDP-N-ACETYLMURAMOYL-L-ALANYL-D-GLUTAMATE--2,6-DIAMINOPIMELATE LIGASE MURE HOMOLOG, CHLOROPLASTIC"/>
    <property type="match status" value="1"/>
</dbReference>
<dbReference type="InterPro" id="IPR004101">
    <property type="entry name" value="Mur_ligase_C"/>
</dbReference>
<proteinExistence type="inferred from homology"/>
<keyword evidence="12" id="KW-0436">Ligase</keyword>
<keyword evidence="4 8" id="KW-0133">Cell shape</keyword>
<dbReference type="InterPro" id="IPR036615">
    <property type="entry name" value="Mur_ligase_C_dom_sf"/>
</dbReference>
<dbReference type="SUPFAM" id="SSF53244">
    <property type="entry name" value="MurD-like peptide ligases, peptide-binding domain"/>
    <property type="match status" value="1"/>
</dbReference>
<evidence type="ECO:0000256" key="8">
    <source>
        <dbReference type="RuleBase" id="RU004135"/>
    </source>
</evidence>
<keyword evidence="13" id="KW-1185">Reference proteome</keyword>
<dbReference type="NCBIfam" id="TIGR01085">
    <property type="entry name" value="murE"/>
    <property type="match status" value="1"/>
</dbReference>
<evidence type="ECO:0000256" key="7">
    <source>
        <dbReference type="ARBA" id="ARBA00023316"/>
    </source>
</evidence>
<dbReference type="Gene3D" id="3.40.1390.10">
    <property type="entry name" value="MurE/MurF, N-terminal domain"/>
    <property type="match status" value="1"/>
</dbReference>
<dbReference type="EMBL" id="CP155573">
    <property type="protein sequence ID" value="XFO64223.1"/>
    <property type="molecule type" value="Genomic_DNA"/>
</dbReference>
<feature type="domain" description="Mur ligase C-terminal" evidence="10">
    <location>
        <begin position="331"/>
        <end position="464"/>
    </location>
</feature>
<evidence type="ECO:0000256" key="3">
    <source>
        <dbReference type="ARBA" id="ARBA00022618"/>
    </source>
</evidence>
<keyword evidence="3 8" id="KW-0132">Cell division</keyword>
<dbReference type="SUPFAM" id="SSF53623">
    <property type="entry name" value="MurD-like peptide ligases, catalytic domain"/>
    <property type="match status" value="1"/>
</dbReference>
<dbReference type="InterPro" id="IPR013221">
    <property type="entry name" value="Mur_ligase_cen"/>
</dbReference>
<name>A0ABZ3IFM8_9FIRM</name>
<protein>
    <submittedName>
        <fullName evidence="12">UDP-N-acetylmuramoyl-L-alanyl-D-glutamate--2, 6-diaminopimelate ligase</fullName>
        <ecNumber evidence="12">6.3.2.13</ecNumber>
    </submittedName>
</protein>
<organism evidence="12 13">
    <name type="scientific">Sporomusa silvacetica DSM 10669</name>
    <dbReference type="NCBI Taxonomy" id="1123289"/>
    <lineage>
        <taxon>Bacteria</taxon>
        <taxon>Bacillati</taxon>
        <taxon>Bacillota</taxon>
        <taxon>Negativicutes</taxon>
        <taxon>Selenomonadales</taxon>
        <taxon>Sporomusaceae</taxon>
        <taxon>Sporomusa</taxon>
    </lineage>
</organism>
<evidence type="ECO:0000256" key="4">
    <source>
        <dbReference type="ARBA" id="ARBA00022960"/>
    </source>
</evidence>
<evidence type="ECO:0000256" key="6">
    <source>
        <dbReference type="ARBA" id="ARBA00023306"/>
    </source>
</evidence>
<keyword evidence="5 8" id="KW-0573">Peptidoglycan synthesis</keyword>
<evidence type="ECO:0000259" key="10">
    <source>
        <dbReference type="Pfam" id="PF02875"/>
    </source>
</evidence>
<evidence type="ECO:0000259" key="9">
    <source>
        <dbReference type="Pfam" id="PF01225"/>
    </source>
</evidence>
<dbReference type="Pfam" id="PF02875">
    <property type="entry name" value="Mur_ligase_C"/>
    <property type="match status" value="1"/>
</dbReference>
<keyword evidence="6 8" id="KW-0131">Cell cycle</keyword>
<feature type="domain" description="Mur ligase N-terminal catalytic" evidence="9">
    <location>
        <begin position="12"/>
        <end position="85"/>
    </location>
</feature>
<dbReference type="Gene3D" id="3.90.190.20">
    <property type="entry name" value="Mur ligase, C-terminal domain"/>
    <property type="match status" value="1"/>
</dbReference>
<dbReference type="Pfam" id="PF08245">
    <property type="entry name" value="Mur_ligase_M"/>
    <property type="match status" value="1"/>
</dbReference>
<evidence type="ECO:0000313" key="12">
    <source>
        <dbReference type="EMBL" id="XFO64223.1"/>
    </source>
</evidence>
<evidence type="ECO:0000313" key="13">
    <source>
        <dbReference type="Proteomes" id="UP000216752"/>
    </source>
</evidence>
<feature type="domain" description="Mur ligase central" evidence="11">
    <location>
        <begin position="97"/>
        <end position="309"/>
    </location>
</feature>
<dbReference type="SUPFAM" id="SSF63418">
    <property type="entry name" value="MurE/MurF N-terminal domain"/>
    <property type="match status" value="1"/>
</dbReference>
<dbReference type="InterPro" id="IPR035911">
    <property type="entry name" value="MurE/MurF_N"/>
</dbReference>
<evidence type="ECO:0000256" key="5">
    <source>
        <dbReference type="ARBA" id="ARBA00022984"/>
    </source>
</evidence>
<dbReference type="Pfam" id="PF01225">
    <property type="entry name" value="Mur_ligase"/>
    <property type="match status" value="1"/>
</dbReference>
<accession>A0ABZ3IFM8</accession>
<evidence type="ECO:0000256" key="2">
    <source>
        <dbReference type="ARBA" id="ARBA00005898"/>
    </source>
</evidence>
<dbReference type="Proteomes" id="UP000216752">
    <property type="component" value="Chromosome"/>
</dbReference>
<keyword evidence="7 8" id="KW-0961">Cell wall biogenesis/degradation</keyword>
<comment type="subcellular location">
    <subcellularLocation>
        <location evidence="8">Cytoplasm</location>
    </subcellularLocation>
</comment>
<dbReference type="InterPro" id="IPR005761">
    <property type="entry name" value="UDP-N-AcMur-Glu-dNH2Pim_ligase"/>
</dbReference>
<dbReference type="InterPro" id="IPR000713">
    <property type="entry name" value="Mur_ligase_N"/>
</dbReference>
<dbReference type="EC" id="6.3.2.13" evidence="12"/>
<dbReference type="InterPro" id="IPR036565">
    <property type="entry name" value="Mur-like_cat_sf"/>
</dbReference>